<dbReference type="AlphaFoldDB" id="A0A4S3ZWA5"/>
<feature type="transmembrane region" description="Helical" evidence="2">
    <location>
        <begin position="21"/>
        <end position="43"/>
    </location>
</feature>
<dbReference type="EMBL" id="SSOA01000004">
    <property type="protein sequence ID" value="THF50014.1"/>
    <property type="molecule type" value="Genomic_DNA"/>
</dbReference>
<protein>
    <submittedName>
        <fullName evidence="3">Uncharacterized protein</fullName>
    </submittedName>
</protein>
<reference evidence="3 4" key="1">
    <citation type="submission" date="2019-04" db="EMBL/GenBank/DDBJ databases">
        <title>Rhizobium terrae sp. nov., isolated from a paddy soil.</title>
        <authorList>
            <person name="Lin S.-Y."/>
            <person name="Hameed A."/>
            <person name="Huang H.-I."/>
            <person name="Young C.-C."/>
        </authorList>
    </citation>
    <scope>NUCLEOTIDE SEQUENCE [LARGE SCALE GENOMIC DNA]</scope>
    <source>
        <strain evidence="3 4">CC-HIH110</strain>
    </source>
</reference>
<keyword evidence="4" id="KW-1185">Reference proteome</keyword>
<evidence type="ECO:0000313" key="3">
    <source>
        <dbReference type="EMBL" id="THF50014.1"/>
    </source>
</evidence>
<keyword evidence="2" id="KW-1133">Transmembrane helix</keyword>
<gene>
    <name evidence="3" type="ORF">E6C51_09625</name>
</gene>
<evidence type="ECO:0000313" key="4">
    <source>
        <dbReference type="Proteomes" id="UP000310754"/>
    </source>
</evidence>
<evidence type="ECO:0000256" key="1">
    <source>
        <dbReference type="SAM" id="MobiDB-lite"/>
    </source>
</evidence>
<dbReference type="Proteomes" id="UP000310754">
    <property type="component" value="Unassembled WGS sequence"/>
</dbReference>
<name>A0A4S3ZWA5_9HYPH</name>
<keyword evidence="2" id="KW-0812">Transmembrane</keyword>
<feature type="region of interest" description="Disordered" evidence="1">
    <location>
        <begin position="47"/>
        <end position="78"/>
    </location>
</feature>
<sequence length="107" mass="10795">MTNKDFGKDVRQSRRAASRSGRIGVVNVALLFAVAAVAVTLVVTPMVSDPSGSAQMASTSSSVDSMSTGSITSSGEPGKRYTIRRSVLQDTPGAVCIVGASAADGGC</sequence>
<comment type="caution">
    <text evidence="3">The sequence shown here is derived from an EMBL/GenBank/DDBJ whole genome shotgun (WGS) entry which is preliminary data.</text>
</comment>
<accession>A0A4S3ZWA5</accession>
<feature type="compositionally biased region" description="Low complexity" evidence="1">
    <location>
        <begin position="51"/>
        <end position="75"/>
    </location>
</feature>
<dbReference type="RefSeq" id="WP_146934796.1">
    <property type="nucleotide sequence ID" value="NZ_SSOA01000004.1"/>
</dbReference>
<keyword evidence="2" id="KW-0472">Membrane</keyword>
<organism evidence="3 4">
    <name type="scientific">Allorhizobium terrae</name>
    <dbReference type="NCBI Taxonomy" id="1848972"/>
    <lineage>
        <taxon>Bacteria</taxon>
        <taxon>Pseudomonadati</taxon>
        <taxon>Pseudomonadota</taxon>
        <taxon>Alphaproteobacteria</taxon>
        <taxon>Hyphomicrobiales</taxon>
        <taxon>Rhizobiaceae</taxon>
        <taxon>Rhizobium/Agrobacterium group</taxon>
        <taxon>Allorhizobium</taxon>
    </lineage>
</organism>
<evidence type="ECO:0000256" key="2">
    <source>
        <dbReference type="SAM" id="Phobius"/>
    </source>
</evidence>
<proteinExistence type="predicted"/>